<dbReference type="AlphaFoldDB" id="A0A815BVT3"/>
<evidence type="ECO:0000313" key="4">
    <source>
        <dbReference type="Proteomes" id="UP000663891"/>
    </source>
</evidence>
<keyword evidence="1" id="KW-0732">Signal</keyword>
<evidence type="ECO:0000313" key="3">
    <source>
        <dbReference type="EMBL" id="CAF3801209.1"/>
    </source>
</evidence>
<accession>A0A815BVT3</accession>
<evidence type="ECO:0000256" key="1">
    <source>
        <dbReference type="SAM" id="SignalP"/>
    </source>
</evidence>
<gene>
    <name evidence="3" type="ORF">OKA104_LOCUS18492</name>
    <name evidence="2" type="ORF">VCS650_LOCUS29635</name>
</gene>
<organism evidence="2 4">
    <name type="scientific">Adineta steineri</name>
    <dbReference type="NCBI Taxonomy" id="433720"/>
    <lineage>
        <taxon>Eukaryota</taxon>
        <taxon>Metazoa</taxon>
        <taxon>Spiralia</taxon>
        <taxon>Gnathifera</taxon>
        <taxon>Rotifera</taxon>
        <taxon>Eurotatoria</taxon>
        <taxon>Bdelloidea</taxon>
        <taxon>Adinetida</taxon>
        <taxon>Adinetidae</taxon>
        <taxon>Adineta</taxon>
    </lineage>
</organism>
<proteinExistence type="predicted"/>
<name>A0A815BVT3_9BILA</name>
<dbReference type="Proteomes" id="UP000663891">
    <property type="component" value="Unassembled WGS sequence"/>
</dbReference>
<sequence>MMHWQLLYFIILLSTTIIKSKTIDDCFYASIIDDRDPNEQLLFRTNYLTPYCRHPLSIDSINKTQGYIENTYTFKNLSSKGITSEDLLQWSISFDIIEQYSIYLIKNDTKFDEFIFNNCSLLWFGSNCQYTFNFSMSIESFGDFLNSSFKARKQYKKNY</sequence>
<feature type="signal peptide" evidence="1">
    <location>
        <begin position="1"/>
        <end position="20"/>
    </location>
</feature>
<evidence type="ECO:0000313" key="2">
    <source>
        <dbReference type="EMBL" id="CAF1274876.1"/>
    </source>
</evidence>
<dbReference type="EMBL" id="CAJOAY010001149">
    <property type="protein sequence ID" value="CAF3801209.1"/>
    <property type="molecule type" value="Genomic_DNA"/>
</dbReference>
<protein>
    <submittedName>
        <fullName evidence="2">Uncharacterized protein</fullName>
    </submittedName>
</protein>
<dbReference type="Proteomes" id="UP000663881">
    <property type="component" value="Unassembled WGS sequence"/>
</dbReference>
<dbReference type="OrthoDB" id="10124481at2759"/>
<feature type="chain" id="PRO_5035605316" evidence="1">
    <location>
        <begin position="21"/>
        <end position="159"/>
    </location>
</feature>
<dbReference type="EMBL" id="CAJNON010000462">
    <property type="protein sequence ID" value="CAF1274876.1"/>
    <property type="molecule type" value="Genomic_DNA"/>
</dbReference>
<comment type="caution">
    <text evidence="2">The sequence shown here is derived from an EMBL/GenBank/DDBJ whole genome shotgun (WGS) entry which is preliminary data.</text>
</comment>
<reference evidence="2" key="1">
    <citation type="submission" date="2021-02" db="EMBL/GenBank/DDBJ databases">
        <authorList>
            <person name="Nowell W R."/>
        </authorList>
    </citation>
    <scope>NUCLEOTIDE SEQUENCE</scope>
</reference>